<evidence type="ECO:0000313" key="2">
    <source>
        <dbReference type="EMBL" id="KJV69276.1"/>
    </source>
</evidence>
<dbReference type="Gene3D" id="3.40.30.10">
    <property type="entry name" value="Glutaredoxin"/>
    <property type="match status" value="1"/>
</dbReference>
<organism evidence="2 3">
    <name type="scientific">Candidatus Neoehrlichia procyonis str. RAC413</name>
    <dbReference type="NCBI Taxonomy" id="1359163"/>
    <lineage>
        <taxon>Bacteria</taxon>
        <taxon>Pseudomonadati</taxon>
        <taxon>Pseudomonadota</taxon>
        <taxon>Alphaproteobacteria</taxon>
        <taxon>Rickettsiales</taxon>
        <taxon>Anaplasmataceae</taxon>
        <taxon>Candidatus Neoehrlichia</taxon>
    </lineage>
</organism>
<proteinExistence type="predicted"/>
<reference evidence="2 3" key="1">
    <citation type="submission" date="2015-02" db="EMBL/GenBank/DDBJ databases">
        <title>Genome Sequencing of Rickettsiales.</title>
        <authorList>
            <person name="Daugherty S.C."/>
            <person name="Su Q."/>
            <person name="Abolude K."/>
            <person name="Beier-Sexton M."/>
            <person name="Carlyon J.A."/>
            <person name="Carter R."/>
            <person name="Day N.P."/>
            <person name="Dumler S.J."/>
            <person name="Dyachenko V."/>
            <person name="Godinez A."/>
            <person name="Kurtti T.J."/>
            <person name="Lichay M."/>
            <person name="Mullins K.E."/>
            <person name="Ott S."/>
            <person name="Pappas-Brown V."/>
            <person name="Paris D.H."/>
            <person name="Patel P."/>
            <person name="Richards A.L."/>
            <person name="Sadzewicz L."/>
            <person name="Sears K."/>
            <person name="Seidman D."/>
            <person name="Sengamalay N."/>
            <person name="Stenos J."/>
            <person name="Tallon L.J."/>
            <person name="Vincent G."/>
            <person name="Fraser C.M."/>
            <person name="Munderloh U."/>
            <person name="Dunning-Hotopp J.C."/>
        </authorList>
    </citation>
    <scope>NUCLEOTIDE SEQUENCE [LARGE SCALE GENOMIC DNA]</scope>
    <source>
        <strain evidence="2 3">RAC413</strain>
    </source>
</reference>
<dbReference type="InterPro" id="IPR036249">
    <property type="entry name" value="Thioredoxin-like_sf"/>
</dbReference>
<sequence>MNSDITLLTLYTSWCKSCIQKIPEINKTLKNNKKITPIMISLDENKNKLISFLQEQKKINFIPYNVTPSYVNKLLHALMSKGIYFNGKIPYIAILSNNNAPITNITNINKMNTYIEKITNKQQYDQLR</sequence>
<comment type="caution">
    <text evidence="2">The sequence shown here is derived from an EMBL/GenBank/DDBJ whole genome shotgun (WGS) entry which is preliminary data.</text>
</comment>
<dbReference type="AlphaFoldDB" id="A0A0F3NND0"/>
<gene>
    <name evidence="2" type="ORF">NLO413_0660</name>
</gene>
<dbReference type="InterPro" id="IPR012336">
    <property type="entry name" value="Thioredoxin-like_fold"/>
</dbReference>
<dbReference type="SUPFAM" id="SSF52833">
    <property type="entry name" value="Thioredoxin-like"/>
    <property type="match status" value="1"/>
</dbReference>
<name>A0A0F3NND0_9RICK</name>
<accession>A0A0F3NND0</accession>
<evidence type="ECO:0000259" key="1">
    <source>
        <dbReference type="Pfam" id="PF13905"/>
    </source>
</evidence>
<dbReference type="Proteomes" id="UP000033562">
    <property type="component" value="Unassembled WGS sequence"/>
</dbReference>
<dbReference type="STRING" id="1359163.NLO413_0660"/>
<keyword evidence="3" id="KW-1185">Reference proteome</keyword>
<dbReference type="EMBL" id="LANX01000001">
    <property type="protein sequence ID" value="KJV69276.1"/>
    <property type="molecule type" value="Genomic_DNA"/>
</dbReference>
<evidence type="ECO:0000313" key="3">
    <source>
        <dbReference type="Proteomes" id="UP000033562"/>
    </source>
</evidence>
<feature type="domain" description="Thioredoxin-like fold" evidence="1">
    <location>
        <begin position="4"/>
        <end position="99"/>
    </location>
</feature>
<protein>
    <submittedName>
        <fullName evidence="2">Thioredoxin-like family protein</fullName>
    </submittedName>
</protein>
<dbReference type="Pfam" id="PF13905">
    <property type="entry name" value="Thioredoxin_8"/>
    <property type="match status" value="1"/>
</dbReference>